<keyword evidence="1" id="KW-0812">Transmembrane</keyword>
<name>A0A5C1QCP1_9SPIO</name>
<keyword evidence="1" id="KW-0472">Membrane</keyword>
<proteinExistence type="predicted"/>
<accession>A0A5C1QCP1</accession>
<evidence type="ECO:0000313" key="3">
    <source>
        <dbReference type="Proteomes" id="UP000323824"/>
    </source>
</evidence>
<keyword evidence="3" id="KW-1185">Reference proteome</keyword>
<feature type="transmembrane region" description="Helical" evidence="1">
    <location>
        <begin position="51"/>
        <end position="74"/>
    </location>
</feature>
<organism evidence="2 3">
    <name type="scientific">Thiospirochaeta perfilievii</name>
    <dbReference type="NCBI Taxonomy" id="252967"/>
    <lineage>
        <taxon>Bacteria</taxon>
        <taxon>Pseudomonadati</taxon>
        <taxon>Spirochaetota</taxon>
        <taxon>Spirochaetia</taxon>
        <taxon>Spirochaetales</taxon>
        <taxon>Spirochaetaceae</taxon>
        <taxon>Thiospirochaeta</taxon>
    </lineage>
</organism>
<protein>
    <submittedName>
        <fullName evidence="2">Uncharacterized protein</fullName>
    </submittedName>
</protein>
<reference evidence="2 3" key="1">
    <citation type="submission" date="2019-02" db="EMBL/GenBank/DDBJ databases">
        <authorList>
            <person name="Fomenkov A."/>
            <person name="Dubinina G."/>
            <person name="Grabovich M."/>
            <person name="Vincze T."/>
            <person name="Roberts R.J."/>
        </authorList>
    </citation>
    <scope>NUCLEOTIDE SEQUENCE [LARGE SCALE GENOMIC DNA]</scope>
    <source>
        <strain evidence="2 3">P</strain>
    </source>
</reference>
<evidence type="ECO:0000313" key="2">
    <source>
        <dbReference type="EMBL" id="QEN05885.1"/>
    </source>
</evidence>
<keyword evidence="1" id="KW-1133">Transmembrane helix</keyword>
<gene>
    <name evidence="2" type="ORF">EW093_14640</name>
</gene>
<evidence type="ECO:0000256" key="1">
    <source>
        <dbReference type="SAM" id="Phobius"/>
    </source>
</evidence>
<sequence>MEIEDDGRTIASMDFDAIGGRRKGIKFPRKSRSTFQGIILTKKERFAMVKAAMLAVFPIVFAFGGLFLLAFILMDVFWLN</sequence>
<reference evidence="2 3" key="2">
    <citation type="submission" date="2019-09" db="EMBL/GenBank/DDBJ databases">
        <title>Complete Genome Sequence and Methylome Analysis of free living Spirochaetas.</title>
        <authorList>
            <person name="Leshcheva N."/>
            <person name="Mikheeva N."/>
        </authorList>
    </citation>
    <scope>NUCLEOTIDE SEQUENCE [LARGE SCALE GENOMIC DNA]</scope>
    <source>
        <strain evidence="2 3">P</strain>
    </source>
</reference>
<dbReference type="RefSeq" id="WP_149569119.1">
    <property type="nucleotide sequence ID" value="NZ_CP035807.1"/>
</dbReference>
<dbReference type="AlphaFoldDB" id="A0A5C1QCP1"/>
<dbReference type="Proteomes" id="UP000323824">
    <property type="component" value="Chromosome"/>
</dbReference>
<dbReference type="EMBL" id="CP035807">
    <property type="protein sequence ID" value="QEN05885.1"/>
    <property type="molecule type" value="Genomic_DNA"/>
</dbReference>
<dbReference type="KEGG" id="sper:EW093_14640"/>